<protein>
    <submittedName>
        <fullName evidence="2">Uncharacterized protein</fullName>
    </submittedName>
</protein>
<dbReference type="EMBL" id="JAPDMQ010000010">
    <property type="protein sequence ID" value="KAK0540614.1"/>
    <property type="molecule type" value="Genomic_DNA"/>
</dbReference>
<comment type="caution">
    <text evidence="2">The sequence shown here is derived from an EMBL/GenBank/DDBJ whole genome shotgun (WGS) entry which is preliminary data.</text>
</comment>
<gene>
    <name evidence="2" type="ORF">OC842_000386</name>
</gene>
<sequence>MDKAEAEYKKSAAVNGGTEEAIRGEGNGEASIEASGDLNNGGAASAPAAASNLLIVAARALSAFLTGSAEEARVEADKVAEVEKEQRGIREGTAQWG</sequence>
<dbReference type="AlphaFoldDB" id="A0AAN6GI95"/>
<proteinExistence type="predicted"/>
<evidence type="ECO:0000256" key="1">
    <source>
        <dbReference type="SAM" id="MobiDB-lite"/>
    </source>
</evidence>
<dbReference type="Proteomes" id="UP001176521">
    <property type="component" value="Unassembled WGS sequence"/>
</dbReference>
<reference evidence="2" key="1">
    <citation type="journal article" date="2023" name="PhytoFront">
        <title>Draft Genome Resources of Seven Strains of Tilletia horrida, Causal Agent of Kernel Smut of Rice.</title>
        <authorList>
            <person name="Khanal S."/>
            <person name="Antony Babu S."/>
            <person name="Zhou X.G."/>
        </authorList>
    </citation>
    <scope>NUCLEOTIDE SEQUENCE</scope>
    <source>
        <strain evidence="2">TX3</strain>
    </source>
</reference>
<accession>A0AAN6GI95</accession>
<keyword evidence="3" id="KW-1185">Reference proteome</keyword>
<name>A0AAN6GI95_9BASI</name>
<evidence type="ECO:0000313" key="2">
    <source>
        <dbReference type="EMBL" id="KAK0540614.1"/>
    </source>
</evidence>
<organism evidence="2 3">
    <name type="scientific">Tilletia horrida</name>
    <dbReference type="NCBI Taxonomy" id="155126"/>
    <lineage>
        <taxon>Eukaryota</taxon>
        <taxon>Fungi</taxon>
        <taxon>Dikarya</taxon>
        <taxon>Basidiomycota</taxon>
        <taxon>Ustilaginomycotina</taxon>
        <taxon>Exobasidiomycetes</taxon>
        <taxon>Tilletiales</taxon>
        <taxon>Tilletiaceae</taxon>
        <taxon>Tilletia</taxon>
    </lineage>
</organism>
<evidence type="ECO:0000313" key="3">
    <source>
        <dbReference type="Proteomes" id="UP001176521"/>
    </source>
</evidence>
<feature type="compositionally biased region" description="Basic and acidic residues" evidence="1">
    <location>
        <begin position="1"/>
        <end position="10"/>
    </location>
</feature>
<feature type="region of interest" description="Disordered" evidence="1">
    <location>
        <begin position="1"/>
        <end position="35"/>
    </location>
</feature>